<accession>A0ABQ6MUV5</accession>
<dbReference type="InterPro" id="IPR039600">
    <property type="entry name" value="TANGO6/Rtp1"/>
</dbReference>
<dbReference type="PANTHER" id="PTHR20959">
    <property type="entry name" value="TRANSPORT AND GOLGI ORGANIZATION PROTEIN 6 FAMILY MEMBER"/>
    <property type="match status" value="1"/>
</dbReference>
<proteinExistence type="predicted"/>
<dbReference type="Pfam" id="PF10363">
    <property type="entry name" value="RTP1_C1"/>
    <property type="match status" value="1"/>
</dbReference>
<dbReference type="EMBL" id="BRYB01000570">
    <property type="protein sequence ID" value="GMI33109.1"/>
    <property type="molecule type" value="Genomic_DNA"/>
</dbReference>
<evidence type="ECO:0000259" key="2">
    <source>
        <dbReference type="Pfam" id="PF10363"/>
    </source>
</evidence>
<dbReference type="InterPro" id="IPR019451">
    <property type="entry name" value="Rtp1_C1"/>
</dbReference>
<feature type="domain" description="RNA polymerase II assembly factor Rtp1 C-terminal" evidence="2">
    <location>
        <begin position="495"/>
        <end position="636"/>
    </location>
</feature>
<name>A0ABQ6MUV5_9STRA</name>
<gene>
    <name evidence="3" type="ORF">TeGR_g11408</name>
</gene>
<dbReference type="Proteomes" id="UP001165060">
    <property type="component" value="Unassembled WGS sequence"/>
</dbReference>
<comment type="caution">
    <text evidence="3">The sequence shown here is derived from an EMBL/GenBank/DDBJ whole genome shotgun (WGS) entry which is preliminary data.</text>
</comment>
<evidence type="ECO:0000256" key="1">
    <source>
        <dbReference type="SAM" id="MobiDB-lite"/>
    </source>
</evidence>
<dbReference type="PANTHER" id="PTHR20959:SF1">
    <property type="entry name" value="TRANSPORT AND GOLGI ORGANIZATION PROTEIN 6 HOMOLOG"/>
    <property type="match status" value="1"/>
</dbReference>
<keyword evidence="4" id="KW-1185">Reference proteome</keyword>
<sequence>INLLGRAPPPPPAAAPGLLSRCLASLCSFLSLPRFGPAFLPRHAPDLLAAALTLDAGRHPGNEASPHSSKFLYGTPDDPPILPLPVVAAAAPRLLSLLPPAAPSAAPSGALLRSYVARANSLLSHVAAVSLPAVLDVFAPDGSGASARSSAAAARVGAQLAAPPPDCATDAALAEYFERLGAELLSCLAAADPNAAREDPAAQAAAAACLRLPAGAAAGAFFRPLLELPSTSGAAALLLCGPAPRELAERLCTRGFLARLVRDLSDPEGDPWSEVALSLLASSDPPLLPLLLVSAVSASGPPAEAEARAAALAVALDATPGFPPAPLFVLCLRVYAARACGSPQVRGCDPPLAEAAMALLPALAERCALERVLADAGTVLAVLGEILRAFAAGGGGGDPPPLPGGGGGDFTDLGFPAESTDGGAPDPERAAPLASLSAALLVGVLELGAEHRPAEEERLLDGLREPLEAIARGGESAELAEMAGHALALLGELVERAEEDLRSELPPLRARGIAQITRLVRAVVASRDEDASAPSPKIVVVGEPSPPALRPNRDLSERLVGVILKGLSDAESYVYLAAVFAMAAVADANVEFGMRTMAEAVGRGVVSFGDGGTAQLEQSARAKMAESLVHSLRRRGGGEAGGGSSSMPEALALKVVGLVSCGVVATARGSAADAEAHHAGTAAEQEQMRKLRLNTGGPVYEAEEGDVNKASALNCLYEIAMNVNSGLLERILFKLVGICAEVFRAEKLSRVVRRGAGLLARALYERALDDVNEHGPVGSSLCIELVSPKVGEDLLVKLLENAAGGRGEKDEAVRARCSEALQLREECDKLGVWAWARERGRLLEQEQKGAVGAVQRMLGGSGGGEKGGIQLDISEIMHSAR</sequence>
<reference evidence="3 4" key="1">
    <citation type="journal article" date="2023" name="Commun. Biol.">
        <title>Genome analysis of Parmales, the sister group of diatoms, reveals the evolutionary specialization of diatoms from phago-mixotrophs to photoautotrophs.</title>
        <authorList>
            <person name="Ban H."/>
            <person name="Sato S."/>
            <person name="Yoshikawa S."/>
            <person name="Yamada K."/>
            <person name="Nakamura Y."/>
            <person name="Ichinomiya M."/>
            <person name="Sato N."/>
            <person name="Blanc-Mathieu R."/>
            <person name="Endo H."/>
            <person name="Kuwata A."/>
            <person name="Ogata H."/>
        </authorList>
    </citation>
    <scope>NUCLEOTIDE SEQUENCE [LARGE SCALE GENOMIC DNA]</scope>
</reference>
<feature type="region of interest" description="Disordered" evidence="1">
    <location>
        <begin position="397"/>
        <end position="430"/>
    </location>
</feature>
<evidence type="ECO:0000313" key="3">
    <source>
        <dbReference type="EMBL" id="GMI33109.1"/>
    </source>
</evidence>
<organism evidence="3 4">
    <name type="scientific">Tetraparma gracilis</name>
    <dbReference type="NCBI Taxonomy" id="2962635"/>
    <lineage>
        <taxon>Eukaryota</taxon>
        <taxon>Sar</taxon>
        <taxon>Stramenopiles</taxon>
        <taxon>Ochrophyta</taxon>
        <taxon>Bolidophyceae</taxon>
        <taxon>Parmales</taxon>
        <taxon>Triparmaceae</taxon>
        <taxon>Tetraparma</taxon>
    </lineage>
</organism>
<evidence type="ECO:0000313" key="4">
    <source>
        <dbReference type="Proteomes" id="UP001165060"/>
    </source>
</evidence>
<protein>
    <recommendedName>
        <fullName evidence="2">RNA polymerase II assembly factor Rtp1 C-terminal domain-containing protein</fullName>
    </recommendedName>
</protein>
<feature type="non-terminal residue" evidence="3">
    <location>
        <position position="1"/>
    </location>
</feature>